<dbReference type="EMBL" id="FOFG01000013">
    <property type="protein sequence ID" value="SER19887.1"/>
    <property type="molecule type" value="Genomic_DNA"/>
</dbReference>
<organism evidence="1 2">
    <name type="scientific">Faunimonas pinastri</name>
    <dbReference type="NCBI Taxonomy" id="1855383"/>
    <lineage>
        <taxon>Bacteria</taxon>
        <taxon>Pseudomonadati</taxon>
        <taxon>Pseudomonadota</taxon>
        <taxon>Alphaproteobacteria</taxon>
        <taxon>Hyphomicrobiales</taxon>
        <taxon>Afifellaceae</taxon>
        <taxon>Faunimonas</taxon>
    </lineage>
</organism>
<keyword evidence="2" id="KW-1185">Reference proteome</keyword>
<gene>
    <name evidence="1" type="ORF">SAMN05216548_1133</name>
</gene>
<protein>
    <submittedName>
        <fullName evidence="1">Phage tail tape measure protein, lambda family</fullName>
    </submittedName>
</protein>
<reference evidence="1 2" key="1">
    <citation type="submission" date="2016-10" db="EMBL/GenBank/DDBJ databases">
        <authorList>
            <person name="de Groot N.N."/>
        </authorList>
    </citation>
    <scope>NUCLEOTIDE SEQUENCE [LARGE SCALE GENOMIC DNA]</scope>
    <source>
        <strain evidence="1 2">A52C2</strain>
    </source>
</reference>
<dbReference type="OrthoDB" id="8448547at2"/>
<sequence>MADDSVDVGVNVDTKSLQDSLSGLQGVADTFGKSMTKAFSQSVTEGKKLDDVVKSVGERLSSKALTSALQPISSGISTAVTSILGGITGTAFAKGGVVSKFASGGVVSSPTVFPMGSGVGLMGEAGSEAIMPLTRGSDGSLGVRTAGGGTGSNVTFNVTTRDADSFRRSQTDLSAMLVRTMKRGQRGL</sequence>
<dbReference type="AlphaFoldDB" id="A0A1H9M8Y0"/>
<dbReference type="STRING" id="1855383.SAMN05216548_1133"/>
<proteinExistence type="predicted"/>
<evidence type="ECO:0000313" key="2">
    <source>
        <dbReference type="Proteomes" id="UP000199647"/>
    </source>
</evidence>
<evidence type="ECO:0000313" key="1">
    <source>
        <dbReference type="EMBL" id="SER19887.1"/>
    </source>
</evidence>
<accession>A0A1H9M8Y0</accession>
<name>A0A1H9M8Y0_9HYPH</name>
<dbReference type="Proteomes" id="UP000199647">
    <property type="component" value="Unassembled WGS sequence"/>
</dbReference>
<dbReference type="RefSeq" id="WP_092498147.1">
    <property type="nucleotide sequence ID" value="NZ_FOFG01000013.1"/>
</dbReference>